<dbReference type="RefSeq" id="WP_104977023.1">
    <property type="nucleotide sequence ID" value="NZ_CP012673.1"/>
</dbReference>
<keyword evidence="1 2" id="KW-0597">Phosphoprotein</keyword>
<dbReference type="SUPFAM" id="SSF52172">
    <property type="entry name" value="CheY-like"/>
    <property type="match status" value="1"/>
</dbReference>
<dbReference type="Gene3D" id="3.40.50.2300">
    <property type="match status" value="1"/>
</dbReference>
<evidence type="ECO:0000313" key="6">
    <source>
        <dbReference type="Proteomes" id="UP000238348"/>
    </source>
</evidence>
<evidence type="ECO:0000256" key="2">
    <source>
        <dbReference type="PROSITE-ProRule" id="PRU00169"/>
    </source>
</evidence>
<dbReference type="PANTHER" id="PTHR44591">
    <property type="entry name" value="STRESS RESPONSE REGULATOR PROTEIN 1"/>
    <property type="match status" value="1"/>
</dbReference>
<feature type="compositionally biased region" description="Basic and acidic residues" evidence="3">
    <location>
        <begin position="1"/>
        <end position="11"/>
    </location>
</feature>
<feature type="region of interest" description="Disordered" evidence="3">
    <location>
        <begin position="1"/>
        <end position="23"/>
    </location>
</feature>
<sequence length="162" mass="18247">MAFKDLKDSWRRKSSAPPEAEAPRPTVLVIDDDAAARDALHFVLQDKYEVLRCASATEGLEAFHDGVCVVILDVKMEVHDGFWACDELRKKQPDIPIIFYSAYQDIKDPSKVIIEHQPFDYVVKDGDLKRISTAIDTAARVYALMAENKKILARLKGQERGG</sequence>
<evidence type="ECO:0000259" key="4">
    <source>
        <dbReference type="PROSITE" id="PS50110"/>
    </source>
</evidence>
<accession>A0A2L0EI78</accession>
<dbReference type="PROSITE" id="PS50110">
    <property type="entry name" value="RESPONSE_REGULATORY"/>
    <property type="match status" value="1"/>
</dbReference>
<dbReference type="InterPro" id="IPR011006">
    <property type="entry name" value="CheY-like_superfamily"/>
</dbReference>
<evidence type="ECO:0000313" key="5">
    <source>
        <dbReference type="EMBL" id="AUX38984.1"/>
    </source>
</evidence>
<dbReference type="InterPro" id="IPR050595">
    <property type="entry name" value="Bact_response_regulator"/>
</dbReference>
<name>A0A2L0EI78_SORCE</name>
<dbReference type="OrthoDB" id="7360446at2"/>
<proteinExistence type="predicted"/>
<feature type="modified residue" description="4-aspartylphosphate" evidence="2">
    <location>
        <position position="73"/>
    </location>
</feature>
<reference evidence="5 6" key="1">
    <citation type="submission" date="2015-09" db="EMBL/GenBank/DDBJ databases">
        <title>Sorangium comparison.</title>
        <authorList>
            <person name="Zaburannyi N."/>
            <person name="Bunk B."/>
            <person name="Overmann J."/>
            <person name="Mueller R."/>
        </authorList>
    </citation>
    <scope>NUCLEOTIDE SEQUENCE [LARGE SCALE GENOMIC DNA]</scope>
    <source>
        <strain evidence="5 6">So ce26</strain>
    </source>
</reference>
<dbReference type="Proteomes" id="UP000238348">
    <property type="component" value="Chromosome"/>
</dbReference>
<protein>
    <recommendedName>
        <fullName evidence="4">Response regulatory domain-containing protein</fullName>
    </recommendedName>
</protein>
<evidence type="ECO:0000256" key="1">
    <source>
        <dbReference type="ARBA" id="ARBA00022553"/>
    </source>
</evidence>
<evidence type="ECO:0000256" key="3">
    <source>
        <dbReference type="SAM" id="MobiDB-lite"/>
    </source>
</evidence>
<dbReference type="InterPro" id="IPR001789">
    <property type="entry name" value="Sig_transdc_resp-reg_receiver"/>
</dbReference>
<gene>
    <name evidence="5" type="ORF">SOCE26_003660</name>
</gene>
<dbReference type="AlphaFoldDB" id="A0A2L0EI78"/>
<dbReference type="SMART" id="SM00448">
    <property type="entry name" value="REC"/>
    <property type="match status" value="1"/>
</dbReference>
<dbReference type="EMBL" id="CP012673">
    <property type="protein sequence ID" value="AUX38984.1"/>
    <property type="molecule type" value="Genomic_DNA"/>
</dbReference>
<dbReference type="GO" id="GO:0000160">
    <property type="term" value="P:phosphorelay signal transduction system"/>
    <property type="evidence" value="ECO:0007669"/>
    <property type="project" value="InterPro"/>
</dbReference>
<dbReference type="PANTHER" id="PTHR44591:SF3">
    <property type="entry name" value="RESPONSE REGULATORY DOMAIN-CONTAINING PROTEIN"/>
    <property type="match status" value="1"/>
</dbReference>
<feature type="domain" description="Response regulatory" evidence="4">
    <location>
        <begin position="26"/>
        <end position="139"/>
    </location>
</feature>
<organism evidence="5 6">
    <name type="scientific">Sorangium cellulosum</name>
    <name type="common">Polyangium cellulosum</name>
    <dbReference type="NCBI Taxonomy" id="56"/>
    <lineage>
        <taxon>Bacteria</taxon>
        <taxon>Pseudomonadati</taxon>
        <taxon>Myxococcota</taxon>
        <taxon>Polyangia</taxon>
        <taxon>Polyangiales</taxon>
        <taxon>Polyangiaceae</taxon>
        <taxon>Sorangium</taxon>
    </lineage>
</organism>
<dbReference type="Pfam" id="PF00072">
    <property type="entry name" value="Response_reg"/>
    <property type="match status" value="1"/>
</dbReference>